<dbReference type="RefSeq" id="WP_354313546.1">
    <property type="nucleotide sequence ID" value="NZ_JBEPME010000004.1"/>
</dbReference>
<gene>
    <name evidence="1" type="ORF">ABIC55_002911</name>
</gene>
<evidence type="ECO:0000313" key="2">
    <source>
        <dbReference type="Proteomes" id="UP001549104"/>
    </source>
</evidence>
<accession>A0ABV2KCH0</accession>
<protein>
    <submittedName>
        <fullName evidence="1">Uncharacterized protein</fullName>
    </submittedName>
</protein>
<organism evidence="1 2">
    <name type="scientific">Sporosarcina psychrophila</name>
    <name type="common">Bacillus psychrophilus</name>
    <dbReference type="NCBI Taxonomy" id="1476"/>
    <lineage>
        <taxon>Bacteria</taxon>
        <taxon>Bacillati</taxon>
        <taxon>Bacillota</taxon>
        <taxon>Bacilli</taxon>
        <taxon>Bacillales</taxon>
        <taxon>Caryophanaceae</taxon>
        <taxon>Sporosarcina</taxon>
    </lineage>
</organism>
<dbReference type="EMBL" id="JBEPME010000004">
    <property type="protein sequence ID" value="MET3657814.1"/>
    <property type="molecule type" value="Genomic_DNA"/>
</dbReference>
<keyword evidence="2" id="KW-1185">Reference proteome</keyword>
<sequence>MKKNMYIKTTWRDHIVDSVVGTVIQEGTRHTATRMNNLETGIFDAHDLLLQAYSERQRMKIEIEMLGRVKESNGTFFDALDGQTPKQLERLTAVAISQVVLSAGATSIKLDSIPFKAGEYVTVYDDEQQESVKITTVTATGITIPALVQMYKKGARVARTIATLDTAAQRIAYGVWGNYSISMMEVV</sequence>
<comment type="caution">
    <text evidence="1">The sequence shown here is derived from an EMBL/GenBank/DDBJ whole genome shotgun (WGS) entry which is preliminary data.</text>
</comment>
<reference evidence="1 2" key="1">
    <citation type="submission" date="2024-06" db="EMBL/GenBank/DDBJ databases">
        <title>Sorghum-associated microbial communities from plants grown in Nebraska, USA.</title>
        <authorList>
            <person name="Schachtman D."/>
        </authorList>
    </citation>
    <scope>NUCLEOTIDE SEQUENCE [LARGE SCALE GENOMIC DNA]</scope>
    <source>
        <strain evidence="1 2">1288</strain>
    </source>
</reference>
<evidence type="ECO:0000313" key="1">
    <source>
        <dbReference type="EMBL" id="MET3657814.1"/>
    </source>
</evidence>
<name>A0ABV2KCH0_SPOPS</name>
<dbReference type="Proteomes" id="UP001549104">
    <property type="component" value="Unassembled WGS sequence"/>
</dbReference>
<proteinExistence type="predicted"/>